<name>Q6W6N3_BORBG</name>
<accession>Q6W6N3</accession>
<dbReference type="InterPro" id="IPR003459">
    <property type="entry name" value="Borrelia_plasmid_OrfA"/>
</dbReference>
<dbReference type="Pfam" id="PF02414">
    <property type="entry name" value="Borrelia_orfA"/>
    <property type="match status" value="1"/>
</dbReference>
<protein>
    <submittedName>
        <fullName evidence="1">Uncharacterized protein</fullName>
    </submittedName>
</protein>
<organism evidence="1">
    <name type="scientific">Borreliella burgdorferi</name>
    <name type="common">Lyme disease spirochete</name>
    <name type="synonym">Borrelia burgdorferi</name>
    <dbReference type="NCBI Taxonomy" id="139"/>
    <lineage>
        <taxon>Bacteria</taxon>
        <taxon>Pseudomonadati</taxon>
        <taxon>Spirochaetota</taxon>
        <taxon>Spirochaetia</taxon>
        <taxon>Spirochaetales</taxon>
        <taxon>Borreliaceae</taxon>
        <taxon>Borreliella</taxon>
    </lineage>
</organism>
<dbReference type="EMBL" id="AY309081">
    <property type="protein sequence ID" value="AAQ81889.1"/>
    <property type="molecule type" value="Genomic_DNA"/>
</dbReference>
<reference evidence="1" key="1">
    <citation type="journal article" date="2004" name="J. Bacteriol.">
        <title>Telomere exchange between linear replicons of Borrelia burgdorferi.</title>
        <authorList>
            <person name="Huang W.M."/>
            <person name="Robertson M."/>
            <person name="Aron J."/>
            <person name="Casjens S."/>
        </authorList>
    </citation>
    <scope>NUCLEOTIDE SEQUENCE</scope>
    <source>
        <strain evidence="1">Sh-2-82</strain>
    </source>
</reference>
<dbReference type="AlphaFoldDB" id="Q6W6N3"/>
<sequence>MIEILKTIKRTEIKAKNKNIHFTKSCSKEKQEKLKEILCNTQKELEKSGYNSEQLETNFQKIYENYKYKPHFIIENHKYSDLSYIKRKLEKSIEIKKENPQKDYESLKINIFHIFIEQLKKEINIETLKPLVKEYLNNQKKIKYTKVFDTYYTR</sequence>
<evidence type="ECO:0000313" key="1">
    <source>
        <dbReference type="EMBL" id="AAQ81889.1"/>
    </source>
</evidence>
<proteinExistence type="predicted"/>